<feature type="domain" description="PAS" evidence="1">
    <location>
        <begin position="58"/>
        <end position="108"/>
    </location>
</feature>
<dbReference type="CDD" id="cd01948">
    <property type="entry name" value="EAL"/>
    <property type="match status" value="1"/>
</dbReference>
<dbReference type="Gene3D" id="3.30.450.20">
    <property type="entry name" value="PAS domain"/>
    <property type="match status" value="2"/>
</dbReference>
<dbReference type="PANTHER" id="PTHR44757:SF2">
    <property type="entry name" value="BIOFILM ARCHITECTURE MAINTENANCE PROTEIN MBAA"/>
    <property type="match status" value="1"/>
</dbReference>
<dbReference type="SMART" id="SM00267">
    <property type="entry name" value="GGDEF"/>
    <property type="match status" value="1"/>
</dbReference>
<dbReference type="CDD" id="cd01949">
    <property type="entry name" value="GGDEF"/>
    <property type="match status" value="1"/>
</dbReference>
<dbReference type="InterPro" id="IPR000160">
    <property type="entry name" value="GGDEF_dom"/>
</dbReference>
<dbReference type="PROSITE" id="PS50112">
    <property type="entry name" value="PAS"/>
    <property type="match status" value="2"/>
</dbReference>
<protein>
    <submittedName>
        <fullName evidence="5">EAL domain-containing protein</fullName>
    </submittedName>
</protein>
<dbReference type="PROSITE" id="PS50883">
    <property type="entry name" value="EAL"/>
    <property type="match status" value="1"/>
</dbReference>
<dbReference type="InterPro" id="IPR013767">
    <property type="entry name" value="PAS_fold"/>
</dbReference>
<dbReference type="Pfam" id="PF00989">
    <property type="entry name" value="PAS"/>
    <property type="match status" value="1"/>
</dbReference>
<dbReference type="Pfam" id="PF13426">
    <property type="entry name" value="PAS_9"/>
    <property type="match status" value="1"/>
</dbReference>
<dbReference type="OrthoDB" id="9759607at2"/>
<sequence length="709" mass="80946">MKIFSEENKEHAAQSVHDFINQLHLHNENNEAELPFYRTMFQNLIEKAPVGIYILEGGSYSYVNAYYCSLFGYTKEELTQGTVPLDKLIHPEDYPLVKRNIEKRQRGENKEERYRLRKIAKCGRLIYTEIHTATTEINGKTVLFGSVVDITAQVITEQKLEESNEQYKSLFDSSPDSIYSFDHEGKFTNANPASEILTGYSNEEVIGMSFLPLIFPEDLPEAIKHFEDAKKGIPNSADLALIRKDGKKIHINATHFPMKVNGEIVGTYGMAKDITQKILYEQQMEELAFYDPLTKLPNRKLFEDRLGQMINFSREDRHPFAILFLDLNRFKFINDSLGHHIGDEFLKLVAERLQQTIRKTDTLSRLAGDEFTILIPETSVEEVTKLAERIHQVLSEPFQASGHSVTVSASIGIAFNKGINDNVHELIRNADTAMYYSKKFKKKHYTIYSEELDLKASYKLTIERDLIFAIENNELELYYQPIMDLKNKDKIIALEALIRWHHPELGLVSPCDFIPVAEESGQIIPIGAWVLKTACSQNKLWQDSGIVPFKVAVNISTKQLQQYDFVDSVINILKETNLDPTWLELEVTESILLDDVDIIKTSLSELKKAGVSISIDDFGTGYTSLSYLRQYPFDKVKIDKAFIDDISRDLNGKRITSAIISLAHSLNMDVVAEGIESEIELKYLKEEKCDGGQGYYFSRPLPVNSLKLD</sequence>
<dbReference type="PANTHER" id="PTHR44757">
    <property type="entry name" value="DIGUANYLATE CYCLASE DGCP"/>
    <property type="match status" value="1"/>
</dbReference>
<dbReference type="SUPFAM" id="SSF55073">
    <property type="entry name" value="Nucleotide cyclase"/>
    <property type="match status" value="1"/>
</dbReference>
<dbReference type="Gene3D" id="3.30.70.270">
    <property type="match status" value="1"/>
</dbReference>
<feature type="domain" description="EAL" evidence="3">
    <location>
        <begin position="459"/>
        <end position="709"/>
    </location>
</feature>
<dbReference type="InterPro" id="IPR001633">
    <property type="entry name" value="EAL_dom"/>
</dbReference>
<dbReference type="Gene3D" id="3.20.20.450">
    <property type="entry name" value="EAL domain"/>
    <property type="match status" value="1"/>
</dbReference>
<dbReference type="InterPro" id="IPR052155">
    <property type="entry name" value="Biofilm_reg_signaling"/>
</dbReference>
<reference evidence="5 6" key="1">
    <citation type="submission" date="2018-08" db="EMBL/GenBank/DDBJ databases">
        <title>Bacillus chawlae sp. nov., Bacillus glennii sp. nov., and Bacillus saganii sp. nov. Isolated from the Vehicle Assembly Building at Kennedy Space Center where the Viking Spacecraft were Assembled.</title>
        <authorList>
            <person name="Seuylemezian A."/>
            <person name="Vaishampayan P."/>
        </authorList>
    </citation>
    <scope>NUCLEOTIDE SEQUENCE [LARGE SCALE GENOMIC DNA]</scope>
    <source>
        <strain evidence="5 6">V47-23a</strain>
    </source>
</reference>
<evidence type="ECO:0000313" key="5">
    <source>
        <dbReference type="EMBL" id="RFU71483.1"/>
    </source>
</evidence>
<dbReference type="InterPro" id="IPR000014">
    <property type="entry name" value="PAS"/>
</dbReference>
<dbReference type="PROSITE" id="PS50887">
    <property type="entry name" value="GGDEF"/>
    <property type="match status" value="1"/>
</dbReference>
<evidence type="ECO:0000259" key="2">
    <source>
        <dbReference type="PROSITE" id="PS50113"/>
    </source>
</evidence>
<dbReference type="InterPro" id="IPR043128">
    <property type="entry name" value="Rev_trsase/Diguanyl_cyclase"/>
</dbReference>
<dbReference type="GO" id="GO:0006355">
    <property type="term" value="P:regulation of DNA-templated transcription"/>
    <property type="evidence" value="ECO:0007669"/>
    <property type="project" value="InterPro"/>
</dbReference>
<dbReference type="NCBIfam" id="TIGR00229">
    <property type="entry name" value="sensory_box"/>
    <property type="match status" value="2"/>
</dbReference>
<comment type="caution">
    <text evidence="5">The sequence shown here is derived from an EMBL/GenBank/DDBJ whole genome shotgun (WGS) entry which is preliminary data.</text>
</comment>
<dbReference type="SUPFAM" id="SSF55785">
    <property type="entry name" value="PYP-like sensor domain (PAS domain)"/>
    <property type="match status" value="2"/>
</dbReference>
<evidence type="ECO:0000259" key="1">
    <source>
        <dbReference type="PROSITE" id="PS50112"/>
    </source>
</evidence>
<evidence type="ECO:0000259" key="3">
    <source>
        <dbReference type="PROSITE" id="PS50883"/>
    </source>
</evidence>
<evidence type="ECO:0000259" key="4">
    <source>
        <dbReference type="PROSITE" id="PS50887"/>
    </source>
</evidence>
<dbReference type="InterPro" id="IPR000700">
    <property type="entry name" value="PAS-assoc_C"/>
</dbReference>
<keyword evidence="6" id="KW-1185">Reference proteome</keyword>
<feature type="domain" description="PAC" evidence="2">
    <location>
        <begin position="235"/>
        <end position="286"/>
    </location>
</feature>
<dbReference type="InterPro" id="IPR035965">
    <property type="entry name" value="PAS-like_dom_sf"/>
</dbReference>
<evidence type="ECO:0000313" key="6">
    <source>
        <dbReference type="Proteomes" id="UP000264541"/>
    </source>
</evidence>
<dbReference type="Proteomes" id="UP000264541">
    <property type="component" value="Unassembled WGS sequence"/>
</dbReference>
<name>A0A372LTG7_9BACI</name>
<feature type="domain" description="PAS" evidence="1">
    <location>
        <begin position="163"/>
        <end position="233"/>
    </location>
</feature>
<dbReference type="InterPro" id="IPR035919">
    <property type="entry name" value="EAL_sf"/>
</dbReference>
<dbReference type="FunFam" id="3.30.70.270:FF:000001">
    <property type="entry name" value="Diguanylate cyclase domain protein"/>
    <property type="match status" value="1"/>
</dbReference>
<gene>
    <name evidence="5" type="ORF">D0469_01195</name>
</gene>
<dbReference type="Pfam" id="PF00990">
    <property type="entry name" value="GGDEF"/>
    <property type="match status" value="1"/>
</dbReference>
<dbReference type="PROSITE" id="PS50113">
    <property type="entry name" value="PAC"/>
    <property type="match status" value="1"/>
</dbReference>
<dbReference type="SMART" id="SM00091">
    <property type="entry name" value="PAS"/>
    <property type="match status" value="2"/>
</dbReference>
<accession>A0A372LTG7</accession>
<dbReference type="InterPro" id="IPR029787">
    <property type="entry name" value="Nucleotide_cyclase"/>
</dbReference>
<dbReference type="EMBL" id="QVTE01000003">
    <property type="protein sequence ID" value="RFU71483.1"/>
    <property type="molecule type" value="Genomic_DNA"/>
</dbReference>
<dbReference type="Pfam" id="PF00563">
    <property type="entry name" value="EAL"/>
    <property type="match status" value="1"/>
</dbReference>
<dbReference type="CDD" id="cd00130">
    <property type="entry name" value="PAS"/>
    <property type="match status" value="2"/>
</dbReference>
<dbReference type="AlphaFoldDB" id="A0A372LTG7"/>
<organism evidence="5 6">
    <name type="scientific">Peribacillus saganii</name>
    <dbReference type="NCBI Taxonomy" id="2303992"/>
    <lineage>
        <taxon>Bacteria</taxon>
        <taxon>Bacillati</taxon>
        <taxon>Bacillota</taxon>
        <taxon>Bacilli</taxon>
        <taxon>Bacillales</taxon>
        <taxon>Bacillaceae</taxon>
        <taxon>Peribacillus</taxon>
    </lineage>
</organism>
<dbReference type="NCBIfam" id="TIGR00254">
    <property type="entry name" value="GGDEF"/>
    <property type="match status" value="1"/>
</dbReference>
<dbReference type="SUPFAM" id="SSF141868">
    <property type="entry name" value="EAL domain-like"/>
    <property type="match status" value="1"/>
</dbReference>
<dbReference type="RefSeq" id="WP_117324835.1">
    <property type="nucleotide sequence ID" value="NZ_QVTE01000003.1"/>
</dbReference>
<feature type="domain" description="GGDEF" evidence="4">
    <location>
        <begin position="318"/>
        <end position="450"/>
    </location>
</feature>
<dbReference type="SMART" id="SM00052">
    <property type="entry name" value="EAL"/>
    <property type="match status" value="1"/>
</dbReference>
<proteinExistence type="predicted"/>